<organism evidence="2 3">
    <name type="scientific">Escherichia coli</name>
    <dbReference type="NCBI Taxonomy" id="562"/>
    <lineage>
        <taxon>Bacteria</taxon>
        <taxon>Pseudomonadati</taxon>
        <taxon>Pseudomonadota</taxon>
        <taxon>Gammaproteobacteria</taxon>
        <taxon>Enterobacterales</taxon>
        <taxon>Enterobacteriaceae</taxon>
        <taxon>Escherichia</taxon>
    </lineage>
</organism>
<accession>A0A6D0HE07</accession>
<proteinExistence type="predicted"/>
<gene>
    <name evidence="2" type="ORF">GP711_07735</name>
</gene>
<keyword evidence="1" id="KW-0812">Transmembrane</keyword>
<evidence type="ECO:0000313" key="2">
    <source>
        <dbReference type="EMBL" id="KAE9733679.1"/>
    </source>
</evidence>
<reference evidence="2 3" key="1">
    <citation type="submission" date="2019-10" db="EMBL/GenBank/DDBJ databases">
        <title>Antimicrobial-resistant enteric bacteria are widely distributed amongst people, animals and the environment in northern Tanzania.</title>
        <authorList>
            <person name="Subbiah M."/>
            <person name="Call D.R."/>
        </authorList>
    </citation>
    <scope>NUCLEOTIDE SEQUENCE [LARGE SCALE GENOMIC DNA]</scope>
    <source>
        <strain evidence="2 3">TzEc067</strain>
    </source>
</reference>
<comment type="caution">
    <text evidence="2">The sequence shown here is derived from an EMBL/GenBank/DDBJ whole genome shotgun (WGS) entry which is preliminary data.</text>
</comment>
<dbReference type="AlphaFoldDB" id="A0A6D0HE07"/>
<evidence type="ECO:0000313" key="3">
    <source>
        <dbReference type="Proteomes" id="UP000437875"/>
    </source>
</evidence>
<keyword evidence="1" id="KW-0472">Membrane</keyword>
<feature type="transmembrane region" description="Helical" evidence="1">
    <location>
        <begin position="13"/>
        <end position="35"/>
    </location>
</feature>
<dbReference type="Proteomes" id="UP000437875">
    <property type="component" value="Unassembled WGS sequence"/>
</dbReference>
<evidence type="ECO:0000256" key="1">
    <source>
        <dbReference type="SAM" id="Phobius"/>
    </source>
</evidence>
<dbReference type="RefSeq" id="WP_137583364.1">
    <property type="nucleotide sequence ID" value="NZ_BIBJ01000010.1"/>
</dbReference>
<protein>
    <submittedName>
        <fullName evidence="2">Uncharacterized protein</fullName>
    </submittedName>
</protein>
<keyword evidence="1" id="KW-1133">Transmembrane helix</keyword>
<name>A0A6D0HE07_ECOLX</name>
<dbReference type="EMBL" id="WSGM01000003">
    <property type="protein sequence ID" value="KAE9733679.1"/>
    <property type="molecule type" value="Genomic_DNA"/>
</dbReference>
<sequence length="84" mass="9759">MNSLRCENSTINLFYNLMVSIVGTIIGAAIGAWAIMKLQDSKNKHPRQLLKEIISEFRGYENYQNAKDQFNKRSLVEKKQFLLH</sequence>